<dbReference type="InterPro" id="IPR024079">
    <property type="entry name" value="MetalloPept_cat_dom_sf"/>
</dbReference>
<evidence type="ECO:0000256" key="1">
    <source>
        <dbReference type="SAM" id="SignalP"/>
    </source>
</evidence>
<dbReference type="GO" id="GO:0008237">
    <property type="term" value="F:metallopeptidase activity"/>
    <property type="evidence" value="ECO:0007669"/>
    <property type="project" value="InterPro"/>
</dbReference>
<reference evidence="2" key="1">
    <citation type="submission" date="2021-01" db="EMBL/GenBank/DDBJ databases">
        <authorList>
            <person name="Corre E."/>
            <person name="Pelletier E."/>
            <person name="Niang G."/>
            <person name="Scheremetjew M."/>
            <person name="Finn R."/>
            <person name="Kale V."/>
            <person name="Holt S."/>
            <person name="Cochrane G."/>
            <person name="Meng A."/>
            <person name="Brown T."/>
            <person name="Cohen L."/>
        </authorList>
    </citation>
    <scope>NUCLEOTIDE SEQUENCE</scope>
    <source>
        <strain evidence="2">MM31A-1</strain>
    </source>
</reference>
<keyword evidence="1" id="KW-0732">Signal</keyword>
<accession>A0A7S3Q000</accession>
<dbReference type="InterPro" id="IPR019026">
    <property type="entry name" value="Peptidase_M64_IgA"/>
</dbReference>
<protein>
    <recommendedName>
        <fullName evidence="3">Peptidase M12B domain-containing protein</fullName>
    </recommendedName>
</protein>
<gene>
    <name evidence="2" type="ORF">CDEB00056_LOCUS6161</name>
</gene>
<proteinExistence type="predicted"/>
<feature type="signal peptide" evidence="1">
    <location>
        <begin position="1"/>
        <end position="18"/>
    </location>
</feature>
<name>A0A7S3Q000_9STRA</name>
<dbReference type="EMBL" id="HBIO01008106">
    <property type="protein sequence ID" value="CAE0461320.1"/>
    <property type="molecule type" value="Transcribed_RNA"/>
</dbReference>
<feature type="chain" id="PRO_5031244403" description="Peptidase M12B domain-containing protein" evidence="1">
    <location>
        <begin position="19"/>
        <end position="547"/>
    </location>
</feature>
<dbReference type="Gene3D" id="3.40.390.10">
    <property type="entry name" value="Collagenase (Catalytic Domain)"/>
    <property type="match status" value="1"/>
</dbReference>
<organism evidence="2">
    <name type="scientific">Chaetoceros debilis</name>
    <dbReference type="NCBI Taxonomy" id="122233"/>
    <lineage>
        <taxon>Eukaryota</taxon>
        <taxon>Sar</taxon>
        <taxon>Stramenopiles</taxon>
        <taxon>Ochrophyta</taxon>
        <taxon>Bacillariophyta</taxon>
        <taxon>Coscinodiscophyceae</taxon>
        <taxon>Chaetocerotophycidae</taxon>
        <taxon>Chaetocerotales</taxon>
        <taxon>Chaetocerotaceae</taxon>
        <taxon>Chaetoceros</taxon>
    </lineage>
</organism>
<sequence>MKIILFILSTSLFGICGARTFCSDNGHYKFNQNPHKTCGWVKENPEKRCRLLDMHSVRVEDECQETCGSCSLPSEGRYLSKEESQKQNVGQYCQVNSDCDSWSCKQNICYQSDECQPLKHFPGEEFDENKIVLVFVGSGFTDLNEWRYHVARTFNAFDDFEFFGFENQLYNAFYVDLLETISYCDFECAGNPTLLCCDIGLARRLSNKCFPPGAHLQTIVIENDDRYGGGGYLDDNMATTSIHQFGPKVAVHEMGHSLFELGDEYSTGYFTDSSANCDVEGCSKWADLDEHLGGGLCVERGCQNGSYFVGERSFMQYLDSPFGEVNTRYTCCTFLALTGSYPSYCERYEFGVGLVSYCSQDHQGYGTPYDRDGLRSVDTISEAKYTIVIQPATLLLDLSLNTYVYESNMEGSVPKLFKRRKYMGDFADFEAVLHEGADEVIKITIEFESGEKYPLYFSVLEALESPPSIESEFQGNSIDANVATFLEIVVDARKGVVVGIDMKNITIHWWHFVGVVISKIWGFMKNVFTRKSSDDVVNEDLEDFFGK</sequence>
<evidence type="ECO:0000313" key="2">
    <source>
        <dbReference type="EMBL" id="CAE0461320.1"/>
    </source>
</evidence>
<evidence type="ECO:0008006" key="3">
    <source>
        <dbReference type="Google" id="ProtNLM"/>
    </source>
</evidence>
<dbReference type="AlphaFoldDB" id="A0A7S3Q000"/>
<dbReference type="Pfam" id="PF09471">
    <property type="entry name" value="Peptidase_M64"/>
    <property type="match status" value="1"/>
</dbReference>